<protein>
    <submittedName>
        <fullName evidence="2">Uncharacterized protein</fullName>
    </submittedName>
</protein>
<sequence length="248" mass="27210">MYCEAFPRDRLGIKTLVWLMFVLETGFSILINIAAWNVFGSGWGDPETLGELDWTWLVMLPLNAICHGRHGAKLLLVAYMELDESSAVASYINWLFMVAFYSGMTIVIGGRSVPHLFALWPEITVGLAQRERYMQSPHNSVIGLHMSLPWLNAPCGSAVENGISTKFSFSSWADCASPTAITVPQSSFWAELDIERGQSMNFNLIPRTGVNGSHTTDGTAAHDNIVMSDFQSNTDVTVVGSGVAISEK</sequence>
<keyword evidence="1" id="KW-1133">Transmembrane helix</keyword>
<feature type="transmembrane region" description="Helical" evidence="1">
    <location>
        <begin position="91"/>
        <end position="110"/>
    </location>
</feature>
<dbReference type="AlphaFoldDB" id="A0AAD7DRW3"/>
<feature type="transmembrane region" description="Helical" evidence="1">
    <location>
        <begin position="16"/>
        <end position="39"/>
    </location>
</feature>
<dbReference type="EMBL" id="JARKIE010000026">
    <property type="protein sequence ID" value="KAJ7698308.1"/>
    <property type="molecule type" value="Genomic_DNA"/>
</dbReference>
<gene>
    <name evidence="2" type="ORF">B0H17DRAFT_1129832</name>
</gene>
<proteinExistence type="predicted"/>
<reference evidence="2" key="1">
    <citation type="submission" date="2023-03" db="EMBL/GenBank/DDBJ databases">
        <title>Massive genome expansion in bonnet fungi (Mycena s.s.) driven by repeated elements and novel gene families across ecological guilds.</title>
        <authorList>
            <consortium name="Lawrence Berkeley National Laboratory"/>
            <person name="Harder C.B."/>
            <person name="Miyauchi S."/>
            <person name="Viragh M."/>
            <person name="Kuo A."/>
            <person name="Thoen E."/>
            <person name="Andreopoulos B."/>
            <person name="Lu D."/>
            <person name="Skrede I."/>
            <person name="Drula E."/>
            <person name="Henrissat B."/>
            <person name="Morin E."/>
            <person name="Kohler A."/>
            <person name="Barry K."/>
            <person name="LaButti K."/>
            <person name="Morin E."/>
            <person name="Salamov A."/>
            <person name="Lipzen A."/>
            <person name="Mereny Z."/>
            <person name="Hegedus B."/>
            <person name="Baldrian P."/>
            <person name="Stursova M."/>
            <person name="Weitz H."/>
            <person name="Taylor A."/>
            <person name="Grigoriev I.V."/>
            <person name="Nagy L.G."/>
            <person name="Martin F."/>
            <person name="Kauserud H."/>
        </authorList>
    </citation>
    <scope>NUCLEOTIDE SEQUENCE</scope>
    <source>
        <strain evidence="2">CBHHK067</strain>
    </source>
</reference>
<name>A0AAD7DRW3_MYCRO</name>
<evidence type="ECO:0000256" key="1">
    <source>
        <dbReference type="SAM" id="Phobius"/>
    </source>
</evidence>
<comment type="caution">
    <text evidence="2">The sequence shown here is derived from an EMBL/GenBank/DDBJ whole genome shotgun (WGS) entry which is preliminary data.</text>
</comment>
<keyword evidence="1" id="KW-0472">Membrane</keyword>
<accession>A0AAD7DRW3</accession>
<keyword evidence="1" id="KW-0812">Transmembrane</keyword>
<evidence type="ECO:0000313" key="3">
    <source>
        <dbReference type="Proteomes" id="UP001221757"/>
    </source>
</evidence>
<keyword evidence="3" id="KW-1185">Reference proteome</keyword>
<organism evidence="2 3">
    <name type="scientific">Mycena rosella</name>
    <name type="common">Pink bonnet</name>
    <name type="synonym">Agaricus rosellus</name>
    <dbReference type="NCBI Taxonomy" id="1033263"/>
    <lineage>
        <taxon>Eukaryota</taxon>
        <taxon>Fungi</taxon>
        <taxon>Dikarya</taxon>
        <taxon>Basidiomycota</taxon>
        <taxon>Agaricomycotina</taxon>
        <taxon>Agaricomycetes</taxon>
        <taxon>Agaricomycetidae</taxon>
        <taxon>Agaricales</taxon>
        <taxon>Marasmiineae</taxon>
        <taxon>Mycenaceae</taxon>
        <taxon>Mycena</taxon>
    </lineage>
</organism>
<evidence type="ECO:0000313" key="2">
    <source>
        <dbReference type="EMBL" id="KAJ7698308.1"/>
    </source>
</evidence>
<dbReference type="Proteomes" id="UP001221757">
    <property type="component" value="Unassembled WGS sequence"/>
</dbReference>